<dbReference type="EMBL" id="JARKIB010000170">
    <property type="protein sequence ID" value="KAJ7728751.1"/>
    <property type="molecule type" value="Genomic_DNA"/>
</dbReference>
<protein>
    <submittedName>
        <fullName evidence="2">Uncharacterized protein</fullName>
    </submittedName>
</protein>
<accession>A0AAD7HWJ9</accession>
<evidence type="ECO:0000313" key="2">
    <source>
        <dbReference type="EMBL" id="KAJ7728751.1"/>
    </source>
</evidence>
<feature type="region of interest" description="Disordered" evidence="1">
    <location>
        <begin position="23"/>
        <end position="45"/>
    </location>
</feature>
<dbReference type="AlphaFoldDB" id="A0AAD7HWJ9"/>
<evidence type="ECO:0000313" key="3">
    <source>
        <dbReference type="Proteomes" id="UP001215598"/>
    </source>
</evidence>
<name>A0AAD7HWJ9_9AGAR</name>
<comment type="caution">
    <text evidence="2">The sequence shown here is derived from an EMBL/GenBank/DDBJ whole genome shotgun (WGS) entry which is preliminary data.</text>
</comment>
<gene>
    <name evidence="2" type="ORF">B0H16DRAFT_1470340</name>
</gene>
<reference evidence="2" key="1">
    <citation type="submission" date="2023-03" db="EMBL/GenBank/DDBJ databases">
        <title>Massive genome expansion in bonnet fungi (Mycena s.s.) driven by repeated elements and novel gene families across ecological guilds.</title>
        <authorList>
            <consortium name="Lawrence Berkeley National Laboratory"/>
            <person name="Harder C.B."/>
            <person name="Miyauchi S."/>
            <person name="Viragh M."/>
            <person name="Kuo A."/>
            <person name="Thoen E."/>
            <person name="Andreopoulos B."/>
            <person name="Lu D."/>
            <person name="Skrede I."/>
            <person name="Drula E."/>
            <person name="Henrissat B."/>
            <person name="Morin E."/>
            <person name="Kohler A."/>
            <person name="Barry K."/>
            <person name="LaButti K."/>
            <person name="Morin E."/>
            <person name="Salamov A."/>
            <person name="Lipzen A."/>
            <person name="Mereny Z."/>
            <person name="Hegedus B."/>
            <person name="Baldrian P."/>
            <person name="Stursova M."/>
            <person name="Weitz H."/>
            <person name="Taylor A."/>
            <person name="Grigoriev I.V."/>
            <person name="Nagy L.G."/>
            <person name="Martin F."/>
            <person name="Kauserud H."/>
        </authorList>
    </citation>
    <scope>NUCLEOTIDE SEQUENCE</scope>
    <source>
        <strain evidence="2">CBHHK182m</strain>
    </source>
</reference>
<keyword evidence="3" id="KW-1185">Reference proteome</keyword>
<proteinExistence type="predicted"/>
<sequence length="179" mass="20323">MCGRGGSAQGPKTRSERMRVLCGEASSTGRGLGELTRRRAQTKSTRANRCARVAALVVQLGRRESTPPSVPYRVKPRVRVMGPCCAHDATRQERQVGCLDVSAARSGRRRERSWLVCGRQSRECRELAVSILRIPLRAQFVRIHSQDFNRPRFLPVLGYQVLEPKKRRTSRLHFLEKDD</sequence>
<evidence type="ECO:0000256" key="1">
    <source>
        <dbReference type="SAM" id="MobiDB-lite"/>
    </source>
</evidence>
<dbReference type="Proteomes" id="UP001215598">
    <property type="component" value="Unassembled WGS sequence"/>
</dbReference>
<organism evidence="2 3">
    <name type="scientific">Mycena metata</name>
    <dbReference type="NCBI Taxonomy" id="1033252"/>
    <lineage>
        <taxon>Eukaryota</taxon>
        <taxon>Fungi</taxon>
        <taxon>Dikarya</taxon>
        <taxon>Basidiomycota</taxon>
        <taxon>Agaricomycotina</taxon>
        <taxon>Agaricomycetes</taxon>
        <taxon>Agaricomycetidae</taxon>
        <taxon>Agaricales</taxon>
        <taxon>Marasmiineae</taxon>
        <taxon>Mycenaceae</taxon>
        <taxon>Mycena</taxon>
    </lineage>
</organism>